<feature type="region of interest" description="Disordered" evidence="8">
    <location>
        <begin position="97"/>
        <end position="127"/>
    </location>
</feature>
<dbReference type="GO" id="GO:0031405">
    <property type="term" value="F:lipoic acid binding"/>
    <property type="evidence" value="ECO:0007669"/>
    <property type="project" value="TreeGrafter"/>
</dbReference>
<comment type="cofactor">
    <cofactor evidence="1 7">
        <name>(R)-lipoate</name>
        <dbReference type="ChEBI" id="CHEBI:83088"/>
    </cofactor>
</comment>
<dbReference type="Pfam" id="PF00364">
    <property type="entry name" value="Biotin_lipoyl"/>
    <property type="match status" value="1"/>
</dbReference>
<reference evidence="11 12" key="1">
    <citation type="submission" date="2018-07" db="EMBL/GenBank/DDBJ databases">
        <title>Corallincola holothuriorum sp. nov., a new facultative anaerobe isolated from sea cucumber Apostichopus japonicus.</title>
        <authorList>
            <person name="Xia H."/>
        </authorList>
    </citation>
    <scope>NUCLEOTIDE SEQUENCE [LARGE SCALE GENOMIC DNA]</scope>
    <source>
        <strain evidence="11 12">C4</strain>
    </source>
</reference>
<evidence type="ECO:0000313" key="12">
    <source>
        <dbReference type="Proteomes" id="UP000252558"/>
    </source>
</evidence>
<evidence type="ECO:0000256" key="3">
    <source>
        <dbReference type="ARBA" id="ARBA00011484"/>
    </source>
</evidence>
<evidence type="ECO:0000256" key="6">
    <source>
        <dbReference type="ARBA" id="ARBA00023315"/>
    </source>
</evidence>
<evidence type="ECO:0000259" key="10">
    <source>
        <dbReference type="PROSITE" id="PS51826"/>
    </source>
</evidence>
<evidence type="ECO:0000256" key="1">
    <source>
        <dbReference type="ARBA" id="ARBA00001938"/>
    </source>
</evidence>
<dbReference type="InterPro" id="IPR050743">
    <property type="entry name" value="2-oxoacid_DH_E2_comp"/>
</dbReference>
<dbReference type="PROSITE" id="PS50968">
    <property type="entry name" value="BIOTINYL_LIPOYL"/>
    <property type="match status" value="1"/>
</dbReference>
<dbReference type="InterPro" id="IPR001078">
    <property type="entry name" value="2-oxoacid_DH_actylTfrase"/>
</dbReference>
<dbReference type="PANTHER" id="PTHR43178:SF5">
    <property type="entry name" value="LIPOAMIDE ACYLTRANSFERASE COMPONENT OF BRANCHED-CHAIN ALPHA-KETO ACID DEHYDROGENASE COMPLEX, MITOCHONDRIAL"/>
    <property type="match status" value="1"/>
</dbReference>
<dbReference type="CDD" id="cd06849">
    <property type="entry name" value="lipoyl_domain"/>
    <property type="match status" value="1"/>
</dbReference>
<dbReference type="SUPFAM" id="SSF52777">
    <property type="entry name" value="CoA-dependent acyltransferases"/>
    <property type="match status" value="1"/>
</dbReference>
<name>A0A368NJF2_9GAMM</name>
<dbReference type="PROSITE" id="PS00189">
    <property type="entry name" value="LIPOYL"/>
    <property type="match status" value="1"/>
</dbReference>
<dbReference type="AlphaFoldDB" id="A0A368NJF2"/>
<evidence type="ECO:0000259" key="9">
    <source>
        <dbReference type="PROSITE" id="PS50968"/>
    </source>
</evidence>
<sequence length="408" mass="44186">MKEITMPSFGSDMEQGVLTEWLVQVGDTVKRGDPIAVIETHKGAIELDAYDEGCISELLIKVGQKTPVGQPIAQLSQLNDEADLAVISAQRSATELNDLPGSSVANKGKQAASQSPSQPRGSASGDKTSVFYLASPAARELAQQHNMPLSAVAGSGPDGAIRLVDVQAALVEKPKPAQNPSRSGFDPQQMRDAIAATVTRSKQQIPHYYLSHTLDITLLEQHLSLLNGEREPLQRILLIAPLLRVIARSLVKYPQLNGHYLQRFAPSETIDIANAVNLRGGGLVMPVLRDVDHLSVDGLMQQLQALVERAKQGTLKFSDLDAPSFTVSNIGDRGVEAMWGVIYPPQVAIVGLGCPREAVVVEQGKVVIRRVMTVTLSADHRVTDGHYGSRFLTELNKRLQKPEALWNA</sequence>
<evidence type="ECO:0000256" key="7">
    <source>
        <dbReference type="RuleBase" id="RU003423"/>
    </source>
</evidence>
<dbReference type="PROSITE" id="PS51826">
    <property type="entry name" value="PSBD"/>
    <property type="match status" value="1"/>
</dbReference>
<comment type="subunit">
    <text evidence="3">Forms a 24-polypeptide structural core with octahedral symmetry.</text>
</comment>
<keyword evidence="5 7" id="KW-0450">Lipoyl</keyword>
<dbReference type="RefSeq" id="WP_114338554.1">
    <property type="nucleotide sequence ID" value="NZ_QPID01000006.1"/>
</dbReference>
<accession>A0A368NJF2</accession>
<evidence type="ECO:0000256" key="8">
    <source>
        <dbReference type="SAM" id="MobiDB-lite"/>
    </source>
</evidence>
<comment type="caution">
    <text evidence="11">The sequence shown here is derived from an EMBL/GenBank/DDBJ whole genome shotgun (WGS) entry which is preliminary data.</text>
</comment>
<dbReference type="InterPro" id="IPR023213">
    <property type="entry name" value="CAT-like_dom_sf"/>
</dbReference>
<evidence type="ECO:0000313" key="11">
    <source>
        <dbReference type="EMBL" id="RCU49559.1"/>
    </source>
</evidence>
<dbReference type="Proteomes" id="UP000252558">
    <property type="component" value="Unassembled WGS sequence"/>
</dbReference>
<feature type="domain" description="Peripheral subunit-binding (PSBD)" evidence="10">
    <location>
        <begin position="133"/>
        <end position="170"/>
    </location>
</feature>
<dbReference type="SUPFAM" id="SSF47005">
    <property type="entry name" value="Peripheral subunit-binding domain of 2-oxo acid dehydrogenase complex"/>
    <property type="match status" value="1"/>
</dbReference>
<proteinExistence type="inferred from homology"/>
<dbReference type="SUPFAM" id="SSF51230">
    <property type="entry name" value="Single hybrid motif"/>
    <property type="match status" value="1"/>
</dbReference>
<dbReference type="Pfam" id="PF00198">
    <property type="entry name" value="2-oxoacid_dh"/>
    <property type="match status" value="1"/>
</dbReference>
<dbReference type="EC" id="2.3.1.-" evidence="7"/>
<dbReference type="GO" id="GO:0005737">
    <property type="term" value="C:cytoplasm"/>
    <property type="evidence" value="ECO:0007669"/>
    <property type="project" value="TreeGrafter"/>
</dbReference>
<dbReference type="Gene3D" id="2.40.50.100">
    <property type="match status" value="1"/>
</dbReference>
<dbReference type="InterPro" id="IPR004167">
    <property type="entry name" value="PSBD"/>
</dbReference>
<dbReference type="InterPro" id="IPR003016">
    <property type="entry name" value="2-oxoA_DH_lipoyl-BS"/>
</dbReference>
<dbReference type="PANTHER" id="PTHR43178">
    <property type="entry name" value="DIHYDROLIPOAMIDE ACETYLTRANSFERASE COMPONENT OF PYRUVATE DEHYDROGENASE COMPLEX"/>
    <property type="match status" value="1"/>
</dbReference>
<feature type="compositionally biased region" description="Polar residues" evidence="8">
    <location>
        <begin position="111"/>
        <end position="127"/>
    </location>
</feature>
<gene>
    <name evidence="11" type="ORF">DU002_11625</name>
</gene>
<dbReference type="OrthoDB" id="9805770at2"/>
<keyword evidence="4 7" id="KW-0808">Transferase</keyword>
<comment type="similarity">
    <text evidence="2 7">Belongs to the 2-oxoacid dehydrogenase family.</text>
</comment>
<organism evidence="11 12">
    <name type="scientific">Corallincola holothuriorum</name>
    <dbReference type="NCBI Taxonomy" id="2282215"/>
    <lineage>
        <taxon>Bacteria</taxon>
        <taxon>Pseudomonadati</taxon>
        <taxon>Pseudomonadota</taxon>
        <taxon>Gammaproteobacteria</taxon>
        <taxon>Alteromonadales</taxon>
        <taxon>Psychromonadaceae</taxon>
        <taxon>Corallincola</taxon>
    </lineage>
</organism>
<feature type="domain" description="Lipoyl-binding" evidence="9">
    <location>
        <begin position="1"/>
        <end position="76"/>
    </location>
</feature>
<dbReference type="Gene3D" id="4.10.320.10">
    <property type="entry name" value="E3-binding domain"/>
    <property type="match status" value="1"/>
</dbReference>
<evidence type="ECO:0000256" key="5">
    <source>
        <dbReference type="ARBA" id="ARBA00022823"/>
    </source>
</evidence>
<evidence type="ECO:0000256" key="2">
    <source>
        <dbReference type="ARBA" id="ARBA00007317"/>
    </source>
</evidence>
<dbReference type="Gene3D" id="3.30.559.10">
    <property type="entry name" value="Chloramphenicol acetyltransferase-like domain"/>
    <property type="match status" value="1"/>
</dbReference>
<dbReference type="InterPro" id="IPR036625">
    <property type="entry name" value="E3-bd_dom_sf"/>
</dbReference>
<dbReference type="InterPro" id="IPR011053">
    <property type="entry name" value="Single_hybrid_motif"/>
</dbReference>
<dbReference type="GO" id="GO:0016407">
    <property type="term" value="F:acetyltransferase activity"/>
    <property type="evidence" value="ECO:0007669"/>
    <property type="project" value="TreeGrafter"/>
</dbReference>
<evidence type="ECO:0000256" key="4">
    <source>
        <dbReference type="ARBA" id="ARBA00022679"/>
    </source>
</evidence>
<dbReference type="Pfam" id="PF02817">
    <property type="entry name" value="E3_binding"/>
    <property type="match status" value="1"/>
</dbReference>
<keyword evidence="6 7" id="KW-0012">Acyltransferase</keyword>
<protein>
    <recommendedName>
        <fullName evidence="7">Dihydrolipoamide acetyltransferase component of pyruvate dehydrogenase complex</fullName>
        <ecNumber evidence="7">2.3.1.-</ecNumber>
    </recommendedName>
</protein>
<dbReference type="InterPro" id="IPR000089">
    <property type="entry name" value="Biotin_lipoyl"/>
</dbReference>
<keyword evidence="12" id="KW-1185">Reference proteome</keyword>
<dbReference type="EMBL" id="QPID01000006">
    <property type="protein sequence ID" value="RCU49559.1"/>
    <property type="molecule type" value="Genomic_DNA"/>
</dbReference>